<feature type="non-terminal residue" evidence="4">
    <location>
        <position position="1"/>
    </location>
</feature>
<keyword evidence="3" id="KW-0732">Signal</keyword>
<protein>
    <submittedName>
        <fullName evidence="4">Uncharacterized protein</fullName>
    </submittedName>
</protein>
<evidence type="ECO:0000256" key="1">
    <source>
        <dbReference type="ARBA" id="ARBA00022614"/>
    </source>
</evidence>
<dbReference type="SMART" id="SM00369">
    <property type="entry name" value="LRR_TYP"/>
    <property type="match status" value="5"/>
</dbReference>
<keyword evidence="1" id="KW-0433">Leucine-rich repeat</keyword>
<dbReference type="PANTHER" id="PTHR24366:SF96">
    <property type="entry name" value="LEUCINE RICH REPEAT CONTAINING 53"/>
    <property type="match status" value="1"/>
</dbReference>
<feature type="signal peptide" evidence="3">
    <location>
        <begin position="1"/>
        <end position="16"/>
    </location>
</feature>
<keyword evidence="5" id="KW-1185">Reference proteome</keyword>
<keyword evidence="2" id="KW-0677">Repeat</keyword>
<comment type="caution">
    <text evidence="4">The sequence shown here is derived from an EMBL/GenBank/DDBJ whole genome shotgun (WGS) entry which is preliminary data.</text>
</comment>
<reference evidence="4" key="1">
    <citation type="submission" date="2023-07" db="EMBL/GenBank/DDBJ databases">
        <title>Chromosome-level genome assembly of Artemia franciscana.</title>
        <authorList>
            <person name="Jo E."/>
        </authorList>
    </citation>
    <scope>NUCLEOTIDE SEQUENCE</scope>
    <source>
        <tissue evidence="4">Whole body</tissue>
    </source>
</reference>
<dbReference type="InterPro" id="IPR001611">
    <property type="entry name" value="Leu-rich_rpt"/>
</dbReference>
<dbReference type="Proteomes" id="UP001187531">
    <property type="component" value="Unassembled WGS sequence"/>
</dbReference>
<organism evidence="4 5">
    <name type="scientific">Artemia franciscana</name>
    <name type="common">Brine shrimp</name>
    <name type="synonym">Artemia sanfranciscana</name>
    <dbReference type="NCBI Taxonomy" id="6661"/>
    <lineage>
        <taxon>Eukaryota</taxon>
        <taxon>Metazoa</taxon>
        <taxon>Ecdysozoa</taxon>
        <taxon>Arthropoda</taxon>
        <taxon>Crustacea</taxon>
        <taxon>Branchiopoda</taxon>
        <taxon>Anostraca</taxon>
        <taxon>Artemiidae</taxon>
        <taxon>Artemia</taxon>
    </lineage>
</organism>
<dbReference type="SUPFAM" id="SSF52058">
    <property type="entry name" value="L domain-like"/>
    <property type="match status" value="1"/>
</dbReference>
<dbReference type="InterPro" id="IPR003591">
    <property type="entry name" value="Leu-rich_rpt_typical-subtyp"/>
</dbReference>
<dbReference type="PROSITE" id="PS51450">
    <property type="entry name" value="LRR"/>
    <property type="match status" value="2"/>
</dbReference>
<evidence type="ECO:0000256" key="2">
    <source>
        <dbReference type="ARBA" id="ARBA00022737"/>
    </source>
</evidence>
<proteinExistence type="predicted"/>
<dbReference type="AlphaFoldDB" id="A0AA88L0N2"/>
<dbReference type="PANTHER" id="PTHR24366">
    <property type="entry name" value="IG(IMMUNOGLOBULIN) AND LRR(LEUCINE RICH REPEAT) DOMAINS"/>
    <property type="match status" value="1"/>
</dbReference>
<feature type="chain" id="PRO_5041693382" evidence="3">
    <location>
        <begin position="17"/>
        <end position="373"/>
    </location>
</feature>
<evidence type="ECO:0000313" key="4">
    <source>
        <dbReference type="EMBL" id="KAK2712062.1"/>
    </source>
</evidence>
<sequence length="373" mass="41876">VLREVFFFLSILAADGAEQLTVKYELVNGIPYNKDVPRDDNYPYCPRPLYIDNQPISCSCSHNDDIYLPSFICNTVSNADEIVSYFNRTFPTYLAEKITISNSTARIIPENIFADKQPKQITWYNNRINDIDPNAFTFTRPKLEILEIKYEPELERFPFKSLNEFPFLRELRLNNNKLRNITDLGGLALSNLEILNLDYNMIETEFPKLRFFPNLVSVSVEQSLLTSISPELPFKELQLIEVINFRGNPLGSIKTGTFSFGEQRNIQSIDLSACGISSIEPGAFFSLRSDTNVILQNNALTTLPENSFRSILETMLGGTGKMDLTGNKIVCCCDINWLVADISLQTSLIGGSCAGGAAITQLPSDYLIPLCPA</sequence>
<dbReference type="Gene3D" id="3.80.10.10">
    <property type="entry name" value="Ribonuclease Inhibitor"/>
    <property type="match status" value="2"/>
</dbReference>
<evidence type="ECO:0000256" key="3">
    <source>
        <dbReference type="SAM" id="SignalP"/>
    </source>
</evidence>
<accession>A0AA88L0N2</accession>
<evidence type="ECO:0000313" key="5">
    <source>
        <dbReference type="Proteomes" id="UP001187531"/>
    </source>
</evidence>
<name>A0AA88L0N2_ARTSF</name>
<dbReference type="InterPro" id="IPR032675">
    <property type="entry name" value="LRR_dom_sf"/>
</dbReference>
<dbReference type="EMBL" id="JAVRJZ010000015">
    <property type="protein sequence ID" value="KAK2712062.1"/>
    <property type="molecule type" value="Genomic_DNA"/>
</dbReference>
<gene>
    <name evidence="4" type="ORF">QYM36_010927</name>
</gene>